<gene>
    <name evidence="1" type="ORF">HMPREF3185_00871</name>
</gene>
<organism evidence="1 2">
    <name type="scientific">Porphyromonas somerae</name>
    <dbReference type="NCBI Taxonomy" id="322095"/>
    <lineage>
        <taxon>Bacteria</taxon>
        <taxon>Pseudomonadati</taxon>
        <taxon>Bacteroidota</taxon>
        <taxon>Bacteroidia</taxon>
        <taxon>Bacteroidales</taxon>
        <taxon>Porphyromonadaceae</taxon>
        <taxon>Porphyromonas</taxon>
    </lineage>
</organism>
<keyword evidence="2" id="KW-1185">Reference proteome</keyword>
<dbReference type="STRING" id="322095.HMPREF3185_00871"/>
<sequence length="55" mass="6880">MVEQSYKELPYRLERETLRERDMNLYWSSGQPILVSFVTYIGRRHKLYRFTRRPI</sequence>
<dbReference type="EMBL" id="LSDK01000059">
    <property type="protein sequence ID" value="KXB76580.1"/>
    <property type="molecule type" value="Genomic_DNA"/>
</dbReference>
<evidence type="ECO:0000313" key="1">
    <source>
        <dbReference type="EMBL" id="KXB76580.1"/>
    </source>
</evidence>
<dbReference type="Proteomes" id="UP000070224">
    <property type="component" value="Unassembled WGS sequence"/>
</dbReference>
<proteinExistence type="predicted"/>
<protein>
    <submittedName>
        <fullName evidence="1">Uncharacterized protein</fullName>
    </submittedName>
</protein>
<dbReference type="PATRIC" id="fig|322095.3.peg.860"/>
<comment type="caution">
    <text evidence="1">The sequence shown here is derived from an EMBL/GenBank/DDBJ whole genome shotgun (WGS) entry which is preliminary data.</text>
</comment>
<evidence type="ECO:0000313" key="2">
    <source>
        <dbReference type="Proteomes" id="UP000070224"/>
    </source>
</evidence>
<reference evidence="2" key="1">
    <citation type="submission" date="2016-01" db="EMBL/GenBank/DDBJ databases">
        <authorList>
            <person name="Mitreva M."/>
            <person name="Pepin K.H."/>
            <person name="Mihindukulasuriya K.A."/>
            <person name="Fulton R."/>
            <person name="Fronick C."/>
            <person name="O'Laughlin M."/>
            <person name="Miner T."/>
            <person name="Herter B."/>
            <person name="Rosa B.A."/>
            <person name="Cordes M."/>
            <person name="Tomlinson C."/>
            <person name="Wollam A."/>
            <person name="Palsikar V.B."/>
            <person name="Mardis E.R."/>
            <person name="Wilson R.K."/>
        </authorList>
    </citation>
    <scope>NUCLEOTIDE SEQUENCE [LARGE SCALE GENOMIC DNA]</scope>
    <source>
        <strain evidence="2">KA00683</strain>
    </source>
</reference>
<name>A0A134B9M7_9PORP</name>
<dbReference type="AlphaFoldDB" id="A0A134B9M7"/>
<accession>A0A134B9M7</accession>